<dbReference type="GO" id="GO:0008233">
    <property type="term" value="F:peptidase activity"/>
    <property type="evidence" value="ECO:0007669"/>
    <property type="project" value="InterPro"/>
</dbReference>
<evidence type="ECO:0000313" key="1">
    <source>
        <dbReference type="EMBL" id="CAA9426675.1"/>
    </source>
</evidence>
<evidence type="ECO:0008006" key="2">
    <source>
        <dbReference type="Google" id="ProtNLM"/>
    </source>
</evidence>
<organism evidence="1">
    <name type="scientific">uncultured Rubrobacteraceae bacterium</name>
    <dbReference type="NCBI Taxonomy" id="349277"/>
    <lineage>
        <taxon>Bacteria</taxon>
        <taxon>Bacillati</taxon>
        <taxon>Actinomycetota</taxon>
        <taxon>Rubrobacteria</taxon>
        <taxon>Rubrobacterales</taxon>
        <taxon>Rubrobacteraceae</taxon>
        <taxon>environmental samples</taxon>
    </lineage>
</organism>
<dbReference type="InterPro" id="IPR000671">
    <property type="entry name" value="Peptidase_A31"/>
</dbReference>
<dbReference type="Gene3D" id="3.40.50.1450">
    <property type="entry name" value="HybD-like"/>
    <property type="match status" value="1"/>
</dbReference>
<dbReference type="InterPro" id="IPR023430">
    <property type="entry name" value="Pept_HybD-like_dom_sf"/>
</dbReference>
<gene>
    <name evidence="1" type="ORF">AVDCRST_MAG22-2958</name>
</gene>
<proteinExistence type="predicted"/>
<dbReference type="SUPFAM" id="SSF53163">
    <property type="entry name" value="HybD-like"/>
    <property type="match status" value="1"/>
</dbReference>
<accession>A0A6J4PVI2</accession>
<name>A0A6J4PVI2_9ACTN</name>
<sequence>MILVAGVGYQHLSDLSFGSVLIERLQALEWPEDVCVEDFGWGPISILHWFEESPGRRFDRAIFAGAIERGRKPGNLYTYAWLADKPDPEVVQERISEALTGVISLENLLIIAHHFDALPADTTVIELEPVEQEWGSDLSETGRQRLDETIAWIRREVSAGPRPNGNGRKEVRNR</sequence>
<dbReference type="NCBIfam" id="TIGR00072">
    <property type="entry name" value="hydrog_prot"/>
    <property type="match status" value="1"/>
</dbReference>
<reference evidence="1" key="1">
    <citation type="submission" date="2020-02" db="EMBL/GenBank/DDBJ databases">
        <authorList>
            <person name="Meier V. D."/>
        </authorList>
    </citation>
    <scope>NUCLEOTIDE SEQUENCE</scope>
    <source>
        <strain evidence="1">AVDCRST_MAG22</strain>
    </source>
</reference>
<dbReference type="AlphaFoldDB" id="A0A6J4PVI2"/>
<dbReference type="GO" id="GO:0008047">
    <property type="term" value="F:enzyme activator activity"/>
    <property type="evidence" value="ECO:0007669"/>
    <property type="project" value="InterPro"/>
</dbReference>
<dbReference type="EMBL" id="CADCUV010000137">
    <property type="protein sequence ID" value="CAA9426675.1"/>
    <property type="molecule type" value="Genomic_DNA"/>
</dbReference>
<protein>
    <recommendedName>
        <fullName evidence="2">Hydrogenase maturation protease</fullName>
    </recommendedName>
</protein>